<dbReference type="SUPFAM" id="SSF47413">
    <property type="entry name" value="lambda repressor-like DNA-binding domains"/>
    <property type="match status" value="1"/>
</dbReference>
<reference evidence="2 3" key="1">
    <citation type="submission" date="2017-04" db="EMBL/GenBank/DDBJ databases">
        <title>Comparative genome analysis of Subtercola boreus.</title>
        <authorList>
            <person name="Cho Y.-J."/>
            <person name="Cho A."/>
            <person name="Kim O.-S."/>
            <person name="Lee J.-I."/>
        </authorList>
    </citation>
    <scope>NUCLEOTIDE SEQUENCE [LARGE SCALE GENOMIC DNA]</scope>
    <source>
        <strain evidence="2 3">P27444</strain>
    </source>
</reference>
<dbReference type="InterPro" id="IPR010982">
    <property type="entry name" value="Lambda_DNA-bd_dom_sf"/>
</dbReference>
<name>A0A3E0VAV7_9MICO</name>
<dbReference type="Gene3D" id="1.10.260.40">
    <property type="entry name" value="lambda repressor-like DNA-binding domains"/>
    <property type="match status" value="1"/>
</dbReference>
<dbReference type="PROSITE" id="PS50943">
    <property type="entry name" value="HTH_CROC1"/>
    <property type="match status" value="1"/>
</dbReference>
<evidence type="ECO:0000313" key="3">
    <source>
        <dbReference type="Proteomes" id="UP000256709"/>
    </source>
</evidence>
<dbReference type="AlphaFoldDB" id="A0A3E0VAV7"/>
<dbReference type="SMART" id="SM00530">
    <property type="entry name" value="HTH_XRE"/>
    <property type="match status" value="1"/>
</dbReference>
<dbReference type="EMBL" id="NBXA01000050">
    <property type="protein sequence ID" value="RFA06765.1"/>
    <property type="molecule type" value="Genomic_DNA"/>
</dbReference>
<dbReference type="GO" id="GO:0003677">
    <property type="term" value="F:DNA binding"/>
    <property type="evidence" value="ECO:0007669"/>
    <property type="project" value="InterPro"/>
</dbReference>
<dbReference type="Pfam" id="PF13560">
    <property type="entry name" value="HTH_31"/>
    <property type="match status" value="1"/>
</dbReference>
<dbReference type="OrthoDB" id="5126471at2"/>
<organism evidence="2 3">
    <name type="scientific">Subtercola boreus</name>
    <dbReference type="NCBI Taxonomy" id="120213"/>
    <lineage>
        <taxon>Bacteria</taxon>
        <taxon>Bacillati</taxon>
        <taxon>Actinomycetota</taxon>
        <taxon>Actinomycetes</taxon>
        <taxon>Micrococcales</taxon>
        <taxon>Microbacteriaceae</taxon>
        <taxon>Subtercola</taxon>
    </lineage>
</organism>
<comment type="caution">
    <text evidence="2">The sequence shown here is derived from an EMBL/GenBank/DDBJ whole genome shotgun (WGS) entry which is preliminary data.</text>
</comment>
<proteinExistence type="predicted"/>
<accession>A0A3E0VAV7</accession>
<evidence type="ECO:0000313" key="2">
    <source>
        <dbReference type="EMBL" id="RFA06765.1"/>
    </source>
</evidence>
<dbReference type="Proteomes" id="UP000256709">
    <property type="component" value="Unassembled WGS sequence"/>
</dbReference>
<dbReference type="InterPro" id="IPR001387">
    <property type="entry name" value="Cro/C1-type_HTH"/>
</dbReference>
<evidence type="ECO:0000259" key="1">
    <source>
        <dbReference type="PROSITE" id="PS50943"/>
    </source>
</evidence>
<gene>
    <name evidence="2" type="ORF">B7R21_18500</name>
</gene>
<dbReference type="RefSeq" id="WP_116284739.1">
    <property type="nucleotide sequence ID" value="NZ_NBXA01000050.1"/>
</dbReference>
<dbReference type="CDD" id="cd00093">
    <property type="entry name" value="HTH_XRE"/>
    <property type="match status" value="1"/>
</dbReference>
<feature type="domain" description="HTH cro/C1-type" evidence="1">
    <location>
        <begin position="11"/>
        <end position="65"/>
    </location>
</feature>
<protein>
    <recommendedName>
        <fullName evidence="1">HTH cro/C1-type domain-containing protein</fullName>
    </recommendedName>
</protein>
<sequence length="151" mass="15907">MNDSAAIGDEVRKSLSAAGFTVKAASERAGLSYRTVLRYVKGERDMPVSVLLALMRASGADLVDLAGRLQPLIMAKQSSPASGPGLSSSAVLPDVGSAVLVKAGQHFEREMRELGIQSVSLHAVGTVEHDELRGAAAVIAEIVKELRNQQK</sequence>